<protein>
    <recommendedName>
        <fullName evidence="1">Helicase ATP-binding domain-containing protein</fullName>
    </recommendedName>
</protein>
<accession>A0A7Y9ZJ28</accession>
<dbReference type="SMART" id="SM00487">
    <property type="entry name" value="DEXDc"/>
    <property type="match status" value="1"/>
</dbReference>
<dbReference type="RefSeq" id="WP_179648610.1">
    <property type="nucleotide sequence ID" value="NZ_JACBZM010000001.1"/>
</dbReference>
<comment type="caution">
    <text evidence="2">The sequence shown here is derived from an EMBL/GenBank/DDBJ whole genome shotgun (WGS) entry which is preliminary data.</text>
</comment>
<dbReference type="InterPro" id="IPR014001">
    <property type="entry name" value="Helicase_ATP-bd"/>
</dbReference>
<evidence type="ECO:0000259" key="1">
    <source>
        <dbReference type="SMART" id="SM00487"/>
    </source>
</evidence>
<organism evidence="2 3">
    <name type="scientific">Nocardioides aromaticivorans</name>
    <dbReference type="NCBI Taxonomy" id="200618"/>
    <lineage>
        <taxon>Bacteria</taxon>
        <taxon>Bacillati</taxon>
        <taxon>Actinomycetota</taxon>
        <taxon>Actinomycetes</taxon>
        <taxon>Propionibacteriales</taxon>
        <taxon>Nocardioidaceae</taxon>
        <taxon>Nocardioides</taxon>
    </lineage>
</organism>
<dbReference type="InterPro" id="IPR027417">
    <property type="entry name" value="P-loop_NTPase"/>
</dbReference>
<dbReference type="Proteomes" id="UP000562045">
    <property type="component" value="Unassembled WGS sequence"/>
</dbReference>
<proteinExistence type="predicted"/>
<sequence>MKRYDAEPHLRGLTDFQLASVDHVIEQFYGPVGGKRFLVADETGLGKTRVAQGVIARAIETLQDEPSVERIDVVYVCSNEDLAKQNLRRLNVTGQAEIPFSSRLTLLAEHSRRLRQAGHVGKPINLVSFTPGTSFDPGHQLGKSRERAMILLAIRELVQMDGWGQRASRRLLQGNVRKIERFDWKVDDLRRQIGPGGLDPAILEQFERLISADEPESLKTRFVQMIAAIGRRDSVPSHLHDDHRRLVGELRGALAAASVHTLEPDLVILDEFQRFRHLLDPSTAAGELAHHLFEYDAAKVLLLSATPYKPFTYAEEKEEDHAKDLFNTLTFLAQGRGDVSVDTIRVRLKEYRDLVSSGVGDASVVDALRHDLLKLMSRAERPALPDGSMTVEHRRPADDVRAADLVGFARLQEVGRLVAREKDRGLVTAEFWKSAPYFINFADGYQFGRRLDEASPSSDLRRAVAATQRIHAAAIEQFKPLDPGNARMRALTHDTVGQGWWQLLWVPPSLPYFLPGGAYADPAASSMTKRLVFSSWAATPAAVAGILSFEAERHAAAGSNYDEYTPEARKRIVKHFNYSVTQQTGRLRGMPTLMLHWPFLALANAIDPLQIVAERGGRQVSAADARSDVRTRLLAMLDIEPGLSQADPDGDESGLRVAQWRAAFSMAGNWPATMRDDEVALALSGAAESDDDDESAGATVRHAGVLQHLQHVREELAAPERPLDHETADLLAEIALFAPGSIAVRVLHRLCHDFDNVTERGLFEAAATLANGLRSLFNRPDVTKIVERLGAERTPYWRKVLTYCANGNLEAVLDEYLHHLQADLVVGDFDDAKIGRLASEAAAAIGLKPSTYRAKDPAAASVPLSFVGRFALRYGARDQKAEDARQPEVRRSFNSPFWPMVLASTSVGQEGIDFHWWCHAIFHWNTPPNPVDFEQREGRVDRYRGHAVRKNVASRHGPAALAQVGGNPWDRLYELATDHRHEYGDFTPGWVYPGPAKIERHITPFVLSSDEARYDRVKSDVALYRLTFGQPRQEDMLELLRNRGLDGAARLSALRVDLRPRAIENEEIRNE</sequence>
<evidence type="ECO:0000313" key="3">
    <source>
        <dbReference type="Proteomes" id="UP000562045"/>
    </source>
</evidence>
<evidence type="ECO:0000313" key="2">
    <source>
        <dbReference type="EMBL" id="NYI44875.1"/>
    </source>
</evidence>
<name>A0A7Y9ZJ28_9ACTN</name>
<feature type="domain" description="Helicase ATP-binding" evidence="1">
    <location>
        <begin position="9"/>
        <end position="335"/>
    </location>
</feature>
<dbReference type="Pfam" id="PF00270">
    <property type="entry name" value="DEAD"/>
    <property type="match status" value="1"/>
</dbReference>
<dbReference type="EMBL" id="JACBZM010000001">
    <property type="protein sequence ID" value="NYI44875.1"/>
    <property type="molecule type" value="Genomic_DNA"/>
</dbReference>
<gene>
    <name evidence="2" type="ORF">BJ993_001955</name>
</gene>
<dbReference type="SUPFAM" id="SSF52540">
    <property type="entry name" value="P-loop containing nucleoside triphosphate hydrolases"/>
    <property type="match status" value="2"/>
</dbReference>
<dbReference type="InterPro" id="IPR011545">
    <property type="entry name" value="DEAD/DEAH_box_helicase_dom"/>
</dbReference>
<dbReference type="GO" id="GO:0005524">
    <property type="term" value="F:ATP binding"/>
    <property type="evidence" value="ECO:0007669"/>
    <property type="project" value="InterPro"/>
</dbReference>
<dbReference type="GO" id="GO:0003676">
    <property type="term" value="F:nucleic acid binding"/>
    <property type="evidence" value="ECO:0007669"/>
    <property type="project" value="InterPro"/>
</dbReference>
<dbReference type="AlphaFoldDB" id="A0A7Y9ZJ28"/>
<reference evidence="2 3" key="1">
    <citation type="submission" date="2020-07" db="EMBL/GenBank/DDBJ databases">
        <title>Sequencing the genomes of 1000 actinobacteria strains.</title>
        <authorList>
            <person name="Klenk H.-P."/>
        </authorList>
    </citation>
    <scope>NUCLEOTIDE SEQUENCE [LARGE SCALE GENOMIC DNA]</scope>
    <source>
        <strain evidence="2 3">DSM 15131</strain>
    </source>
</reference>
<dbReference type="Gene3D" id="3.40.50.300">
    <property type="entry name" value="P-loop containing nucleotide triphosphate hydrolases"/>
    <property type="match status" value="2"/>
</dbReference>